<dbReference type="Proteomes" id="UP000556436">
    <property type="component" value="Unassembled WGS sequence"/>
</dbReference>
<dbReference type="PANTHER" id="PTHR43585:SF2">
    <property type="entry name" value="ATP-GRASP ENZYME FSQD"/>
    <property type="match status" value="1"/>
</dbReference>
<dbReference type="PROSITE" id="PS50975">
    <property type="entry name" value="ATP_GRASP"/>
    <property type="match status" value="1"/>
</dbReference>
<organism evidence="6 7">
    <name type="scientific">Streptomyces netropsis</name>
    <name type="common">Streptoverticillium netropsis</name>
    <dbReference type="NCBI Taxonomy" id="55404"/>
    <lineage>
        <taxon>Bacteria</taxon>
        <taxon>Bacillati</taxon>
        <taxon>Actinomycetota</taxon>
        <taxon>Actinomycetes</taxon>
        <taxon>Kitasatosporales</taxon>
        <taxon>Streptomycetaceae</taxon>
        <taxon>Streptomyces</taxon>
    </lineage>
</organism>
<feature type="domain" description="ATP-grasp" evidence="5">
    <location>
        <begin position="133"/>
        <end position="323"/>
    </location>
</feature>
<dbReference type="InterPro" id="IPR040570">
    <property type="entry name" value="LAL_C2"/>
</dbReference>
<dbReference type="SUPFAM" id="SSF56059">
    <property type="entry name" value="Glutathione synthetase ATP-binding domain-like"/>
    <property type="match status" value="1"/>
</dbReference>
<name>A0A7W7LIG5_STRNE</name>
<evidence type="ECO:0000256" key="1">
    <source>
        <dbReference type="ARBA" id="ARBA00022598"/>
    </source>
</evidence>
<dbReference type="GO" id="GO:0005524">
    <property type="term" value="F:ATP binding"/>
    <property type="evidence" value="ECO:0007669"/>
    <property type="project" value="UniProtKB-UniRule"/>
</dbReference>
<keyword evidence="2 4" id="KW-0547">Nucleotide-binding</keyword>
<dbReference type="Pfam" id="PF02222">
    <property type="entry name" value="ATP-grasp"/>
    <property type="match status" value="1"/>
</dbReference>
<accession>A0A7W7LIG5</accession>
<dbReference type="GO" id="GO:0046872">
    <property type="term" value="F:metal ion binding"/>
    <property type="evidence" value="ECO:0007669"/>
    <property type="project" value="InterPro"/>
</dbReference>
<gene>
    <name evidence="6" type="ORF">FHS38_006912</name>
</gene>
<reference evidence="6 7" key="1">
    <citation type="submission" date="2020-08" db="EMBL/GenBank/DDBJ databases">
        <title>Genomic Encyclopedia of Type Strains, Phase III (KMG-III): the genomes of soil and plant-associated and newly described type strains.</title>
        <authorList>
            <person name="Whitman W."/>
        </authorList>
    </citation>
    <scope>NUCLEOTIDE SEQUENCE [LARGE SCALE GENOMIC DNA]</scope>
    <source>
        <strain evidence="6 7">CECT 3265</strain>
    </source>
</reference>
<keyword evidence="7" id="KW-1185">Reference proteome</keyword>
<evidence type="ECO:0000256" key="3">
    <source>
        <dbReference type="ARBA" id="ARBA00022840"/>
    </source>
</evidence>
<dbReference type="PANTHER" id="PTHR43585">
    <property type="entry name" value="FUMIPYRROLE BIOSYNTHESIS PROTEIN C"/>
    <property type="match status" value="1"/>
</dbReference>
<evidence type="ECO:0000259" key="5">
    <source>
        <dbReference type="PROSITE" id="PS50975"/>
    </source>
</evidence>
<dbReference type="InterPro" id="IPR011761">
    <property type="entry name" value="ATP-grasp"/>
</dbReference>
<evidence type="ECO:0000256" key="4">
    <source>
        <dbReference type="PROSITE-ProRule" id="PRU00409"/>
    </source>
</evidence>
<dbReference type="EMBL" id="JACHJG010000026">
    <property type="protein sequence ID" value="MBB4890820.1"/>
    <property type="molecule type" value="Genomic_DNA"/>
</dbReference>
<comment type="caution">
    <text evidence="6">The sequence shown here is derived from an EMBL/GenBank/DDBJ whole genome shotgun (WGS) entry which is preliminary data.</text>
</comment>
<evidence type="ECO:0000313" key="7">
    <source>
        <dbReference type="Proteomes" id="UP000556436"/>
    </source>
</evidence>
<dbReference type="InterPro" id="IPR052032">
    <property type="entry name" value="ATP-dep_AA_Ligase"/>
</dbReference>
<dbReference type="InterPro" id="IPR003135">
    <property type="entry name" value="ATP-grasp_carboxylate-amine"/>
</dbReference>
<evidence type="ECO:0000313" key="6">
    <source>
        <dbReference type="EMBL" id="MBB4890820.1"/>
    </source>
</evidence>
<keyword evidence="3 4" id="KW-0067">ATP-binding</keyword>
<dbReference type="RefSeq" id="WP_184740315.1">
    <property type="nucleotide sequence ID" value="NZ_BMRW01000024.1"/>
</dbReference>
<protein>
    <submittedName>
        <fullName evidence="6">Biotin carboxylase</fullName>
    </submittedName>
</protein>
<dbReference type="GO" id="GO:0016874">
    <property type="term" value="F:ligase activity"/>
    <property type="evidence" value="ECO:0007669"/>
    <property type="project" value="UniProtKB-KW"/>
</dbReference>
<proteinExistence type="predicted"/>
<dbReference type="AlphaFoldDB" id="A0A7W7LIG5"/>
<dbReference type="Pfam" id="PF18603">
    <property type="entry name" value="LAL_C2"/>
    <property type="match status" value="1"/>
</dbReference>
<keyword evidence="1" id="KW-0436">Ligase</keyword>
<evidence type="ECO:0000256" key="2">
    <source>
        <dbReference type="ARBA" id="ARBA00022741"/>
    </source>
</evidence>
<dbReference type="Gene3D" id="3.30.470.20">
    <property type="entry name" value="ATP-grasp fold, B domain"/>
    <property type="match status" value="1"/>
</dbReference>
<sequence>MTAVTTDRQPHSVPADRPVVLLVESRRATFTENVLSRDDVTVVLLRFDSVALTQEYKDRTAAVPTFTLDTSAPLEREAERYTRWVRETGVVPTYFCNPNEALQADAQKFAELAGLPHLSQEQVAWVRNKMTMKDRYAELGIAHPAYRPVKTLADVESFADAHGWPVILKPIDSDSCINTYRIDSAEGLADIPALDPQLHWMVEQFIRGREFQLCAVIARGEVVDAYLSKNPAPILEVLDGAINANITYAPSESLEVDAKALAQQLTDGLAIPYGYLHGEFFLTEDGEFYMSEVAARLSGCEVPMNHGLAYGFDFLNVVLDTYLDRVPEPRYTQDRAVGDLLLPTRPGRLVAISTEEELRKLPGVIGAHLTARPGDLLDPPRASHASTGYVHVEGATADEVEQRMQAVLDHFVLEVEAA</sequence>